<evidence type="ECO:0000256" key="5">
    <source>
        <dbReference type="ARBA" id="ARBA00022692"/>
    </source>
</evidence>
<accession>B1ZP63</accession>
<dbReference type="EMBL" id="CP001032">
    <property type="protein sequence ID" value="ACB77552.1"/>
    <property type="molecule type" value="Genomic_DNA"/>
</dbReference>
<dbReference type="AlphaFoldDB" id="B1ZP63"/>
<evidence type="ECO:0000256" key="10">
    <source>
        <dbReference type="ARBA" id="ARBA00023237"/>
    </source>
</evidence>
<keyword evidence="11" id="KW-0675">Receptor</keyword>
<keyword evidence="3" id="KW-1134">Transmembrane beta strand</keyword>
<dbReference type="HOGENOM" id="CLU_277051_0_0_0"/>
<keyword evidence="6" id="KW-0408">Iron</keyword>
<dbReference type="KEGG" id="ote:Oter_4279"/>
<keyword evidence="2" id="KW-0813">Transport</keyword>
<evidence type="ECO:0000256" key="2">
    <source>
        <dbReference type="ARBA" id="ARBA00022448"/>
    </source>
</evidence>
<evidence type="ECO:0000313" key="12">
    <source>
        <dbReference type="Proteomes" id="UP000007013"/>
    </source>
</evidence>
<protein>
    <submittedName>
        <fullName evidence="11">TonB-dependent receptor plug</fullName>
    </submittedName>
</protein>
<keyword evidence="8" id="KW-0798">TonB box</keyword>
<comment type="subcellular location">
    <subcellularLocation>
        <location evidence="1">Cell outer membrane</location>
        <topology evidence="1">Multi-pass membrane protein</topology>
    </subcellularLocation>
</comment>
<proteinExistence type="predicted"/>
<dbReference type="Proteomes" id="UP000007013">
    <property type="component" value="Chromosome"/>
</dbReference>
<evidence type="ECO:0000313" key="11">
    <source>
        <dbReference type="EMBL" id="ACB77552.1"/>
    </source>
</evidence>
<keyword evidence="7" id="KW-0406">Ion transport</keyword>
<keyword evidence="5" id="KW-0812">Transmembrane</keyword>
<dbReference type="SUPFAM" id="SSF56935">
    <property type="entry name" value="Porins"/>
    <property type="match status" value="2"/>
</dbReference>
<dbReference type="Gene3D" id="2.170.130.10">
    <property type="entry name" value="TonB-dependent receptor, plug domain"/>
    <property type="match status" value="1"/>
</dbReference>
<dbReference type="GO" id="GO:0006826">
    <property type="term" value="P:iron ion transport"/>
    <property type="evidence" value="ECO:0007669"/>
    <property type="project" value="UniProtKB-KW"/>
</dbReference>
<dbReference type="InterPro" id="IPR036942">
    <property type="entry name" value="Beta-barrel_TonB_sf"/>
</dbReference>
<evidence type="ECO:0000256" key="3">
    <source>
        <dbReference type="ARBA" id="ARBA00022452"/>
    </source>
</evidence>
<evidence type="ECO:0000256" key="7">
    <source>
        <dbReference type="ARBA" id="ARBA00023065"/>
    </source>
</evidence>
<dbReference type="Gene3D" id="2.40.170.20">
    <property type="entry name" value="TonB-dependent receptor, beta-barrel domain"/>
    <property type="match status" value="2"/>
</dbReference>
<evidence type="ECO:0000256" key="6">
    <source>
        <dbReference type="ARBA" id="ARBA00023004"/>
    </source>
</evidence>
<reference evidence="11 12" key="1">
    <citation type="journal article" date="2011" name="J. Bacteriol.">
        <title>Genome sequence of the verrucomicrobium Opitutus terrae PB90-1, an abundant inhabitant of rice paddy soil ecosystems.</title>
        <authorList>
            <person name="van Passel M.W."/>
            <person name="Kant R."/>
            <person name="Palva A."/>
            <person name="Copeland A."/>
            <person name="Lucas S."/>
            <person name="Lapidus A."/>
            <person name="Glavina del Rio T."/>
            <person name="Pitluck S."/>
            <person name="Goltsman E."/>
            <person name="Clum A."/>
            <person name="Sun H."/>
            <person name="Schmutz J."/>
            <person name="Larimer F.W."/>
            <person name="Land M.L."/>
            <person name="Hauser L."/>
            <person name="Kyrpides N."/>
            <person name="Mikhailova N."/>
            <person name="Richardson P.P."/>
            <person name="Janssen P.H."/>
            <person name="de Vos W.M."/>
            <person name="Smidt H."/>
        </authorList>
    </citation>
    <scope>NUCLEOTIDE SEQUENCE [LARGE SCALE GENOMIC DNA]</scope>
    <source>
        <strain evidence="12">DSM 11246 / JCM 15787 / PB90-1</strain>
    </source>
</reference>
<dbReference type="InterPro" id="IPR037066">
    <property type="entry name" value="Plug_dom_sf"/>
</dbReference>
<sequence length="1153" mass="127394">MPACLFGLAITGWAQQAASTPAQPEDDEVIVLSPFDVVSDTKGYYSANTMSGTRFNTKLADLASSVTVMTKAQMNDFAMIDANDIFLYAANTEGTGTYTDYTLDRNGSIGDNVQANPTGANRVRGIAPANVSLSNFETMNRVPVDSVEVESVEISRGPNANVFGLGNPSGTINLVPTAAILTRDRVSAEARADSYGGWRTSLDVNQVLIKNKLAVRFSGVFQQDEFEREPSGVKTERYKGMIKYRPFKNTTITGSIGYYHAYGNRPNAIPPRDNLSYWIASGKPTWDPVTMTVYLNDAPVGTYTANNYNGPYFTSAYLGNNRNQMFIDRDGLVYWSAPQIVTNATNPTANAVGQRYLQPAAAAGPTFSGTAPRPFDQPLFNTTPTVSDKSIYDWSSINLSSPNSFWDKTTTSLFQIDQIILDTPMQTLAAQAAFFREESERWTNNVLGTINDNGQSGQLTVDINRRLLDGSPNPFYLRPYVASDRPRMQYNPQKWDTTRGQLAYRLNLTDQDNLLKWLGWFQITGYGEYKYRMNRQYSWRDAMISPVSWIPAGTYVGSQSSPSGSPPNLAITTGLQRYYVGDTNGNNVDYAPATTFENNQTYPFVWVSRTGSGTAAAPYVFTSHTDNILIGPAAADKSGRFSGDFNSKTTLKTAGVVGQSHLFNDRLITTVGWRNDSLWTKLGNPGNPRNAVFQADGITFNHDVIDHWDANYFKNGGHTTNVQFVVRPFTGMSWVNQLQQNGRGGQFLSELLNGLSVNSNKSNSFLPTNPAQDLNKNLLPNTTGTDKSWGLGLSLFGDKLQIRATRYDNKQTNAQTNDMSTMAGRVLRMDFPVVGAGSPTGSHNLYYNAQRWVTWQNPGWSTAQVEAEVERQTGLSAENRDYYSNASPGIGATTDIRSTGTEIEINYNPTNFWTVAASITKTKSVNTNVSRALVDWIETRRDIWTSIVDPSITDANAADEGNPGKLWWKHRYTQLAVGNSALTYGTPASYTASAATPEQNFIAFVDAPFAVMRELEGKSNPQIRPWAFRASTSVQLGGLFDNKHLKRMSVGGALRWEDKGAIGYYGVQQLPAIITQLDVNRPIYDETHTYVDLFASYKVKLWNDKVVMTLKANVRNLGETGRLQPVGAFPDGTIHTYRIIDPQLFILTASFDL</sequence>
<dbReference type="PANTHER" id="PTHR32552">
    <property type="entry name" value="FERRICHROME IRON RECEPTOR-RELATED"/>
    <property type="match status" value="1"/>
</dbReference>
<evidence type="ECO:0000256" key="8">
    <source>
        <dbReference type="ARBA" id="ARBA00023077"/>
    </source>
</evidence>
<dbReference type="PANTHER" id="PTHR32552:SF81">
    <property type="entry name" value="TONB-DEPENDENT OUTER MEMBRANE RECEPTOR"/>
    <property type="match status" value="1"/>
</dbReference>
<organism evidence="11 12">
    <name type="scientific">Opitutus terrae (strain DSM 11246 / JCM 15787 / PB90-1)</name>
    <dbReference type="NCBI Taxonomy" id="452637"/>
    <lineage>
        <taxon>Bacteria</taxon>
        <taxon>Pseudomonadati</taxon>
        <taxon>Verrucomicrobiota</taxon>
        <taxon>Opitutia</taxon>
        <taxon>Opitutales</taxon>
        <taxon>Opitutaceae</taxon>
        <taxon>Opitutus</taxon>
    </lineage>
</organism>
<name>B1ZP63_OPITP</name>
<evidence type="ECO:0000256" key="4">
    <source>
        <dbReference type="ARBA" id="ARBA00022496"/>
    </source>
</evidence>
<keyword evidence="10" id="KW-0998">Cell outer membrane</keyword>
<keyword evidence="12" id="KW-1185">Reference proteome</keyword>
<dbReference type="eggNOG" id="COG1629">
    <property type="taxonomic scope" value="Bacteria"/>
</dbReference>
<keyword evidence="9" id="KW-0472">Membrane</keyword>
<dbReference type="STRING" id="452637.Oter_4279"/>
<dbReference type="InterPro" id="IPR039426">
    <property type="entry name" value="TonB-dep_rcpt-like"/>
</dbReference>
<keyword evidence="4" id="KW-0410">Iron transport</keyword>
<gene>
    <name evidence="11" type="ordered locus">Oter_4279</name>
</gene>
<dbReference type="GO" id="GO:0009279">
    <property type="term" value="C:cell outer membrane"/>
    <property type="evidence" value="ECO:0007669"/>
    <property type="project" value="UniProtKB-SubCell"/>
</dbReference>
<evidence type="ECO:0000256" key="9">
    <source>
        <dbReference type="ARBA" id="ARBA00023136"/>
    </source>
</evidence>
<evidence type="ECO:0000256" key="1">
    <source>
        <dbReference type="ARBA" id="ARBA00004571"/>
    </source>
</evidence>